<dbReference type="EMBL" id="VXBV01003729">
    <property type="protein sequence ID" value="NXO94602.1"/>
    <property type="molecule type" value="Genomic_DNA"/>
</dbReference>
<dbReference type="GO" id="GO:0003964">
    <property type="term" value="F:RNA-directed DNA polymerase activity"/>
    <property type="evidence" value="ECO:0007669"/>
    <property type="project" value="UniProtKB-KW"/>
</dbReference>
<feature type="non-terminal residue" evidence="8">
    <location>
        <position position="1"/>
    </location>
</feature>
<dbReference type="GO" id="GO:0035613">
    <property type="term" value="F:RNA stem-loop binding"/>
    <property type="evidence" value="ECO:0007669"/>
    <property type="project" value="TreeGrafter"/>
</dbReference>
<dbReference type="InterPro" id="IPR001584">
    <property type="entry name" value="Integrase_cat-core"/>
</dbReference>
<dbReference type="OrthoDB" id="9359997at2759"/>
<evidence type="ECO:0000256" key="4">
    <source>
        <dbReference type="ARBA" id="ARBA00022759"/>
    </source>
</evidence>
<reference evidence="8 9" key="1">
    <citation type="submission" date="2019-09" db="EMBL/GenBank/DDBJ databases">
        <title>Bird 10,000 Genomes (B10K) Project - Family phase.</title>
        <authorList>
            <person name="Zhang G."/>
        </authorList>
    </citation>
    <scope>NUCLEOTIDE SEQUENCE [LARGE SCALE GENOMIC DNA]</scope>
    <source>
        <strain evidence="8">B10K-DU-002-20</strain>
        <tissue evidence="8">Muscle</tissue>
    </source>
</reference>
<evidence type="ECO:0000256" key="2">
    <source>
        <dbReference type="ARBA" id="ARBA00022695"/>
    </source>
</evidence>
<evidence type="ECO:0000256" key="5">
    <source>
        <dbReference type="ARBA" id="ARBA00022801"/>
    </source>
</evidence>
<dbReference type="PANTHER" id="PTHR41694:SF3">
    <property type="entry name" value="RNA-DIRECTED DNA POLYMERASE-RELATED"/>
    <property type="match status" value="1"/>
</dbReference>
<keyword evidence="2" id="KW-0548">Nucleotidyltransferase</keyword>
<evidence type="ECO:0000256" key="1">
    <source>
        <dbReference type="ARBA" id="ARBA00022679"/>
    </source>
</evidence>
<accession>A0A7L1WA49</accession>
<evidence type="ECO:0000256" key="6">
    <source>
        <dbReference type="ARBA" id="ARBA00022918"/>
    </source>
</evidence>
<dbReference type="Gene3D" id="3.30.420.10">
    <property type="entry name" value="Ribonuclease H-like superfamily/Ribonuclease H"/>
    <property type="match status" value="1"/>
</dbReference>
<feature type="domain" description="Integrase catalytic" evidence="7">
    <location>
        <begin position="1"/>
        <end position="65"/>
    </location>
</feature>
<keyword evidence="3" id="KW-0540">Nuclease</keyword>
<name>A0A7L1WA49_9PASS</name>
<evidence type="ECO:0000259" key="7">
    <source>
        <dbReference type="PROSITE" id="PS50994"/>
    </source>
</evidence>
<sequence length="65" mass="7303">VHFAKTHFLMAFASLGDPQKIKTDNGPVYVSKALKTFFQDWGIQHDTGIPYNPTGQSVVERTHQT</sequence>
<dbReference type="PANTHER" id="PTHR41694">
    <property type="entry name" value="ENDOGENOUS RETROVIRUS GROUP K MEMBER POL PROTEIN"/>
    <property type="match status" value="1"/>
</dbReference>
<keyword evidence="9" id="KW-1185">Reference proteome</keyword>
<dbReference type="Proteomes" id="UP000536092">
    <property type="component" value="Unassembled WGS sequence"/>
</dbReference>
<dbReference type="AlphaFoldDB" id="A0A7L1WA49"/>
<dbReference type="InterPro" id="IPR012337">
    <property type="entry name" value="RNaseH-like_sf"/>
</dbReference>
<dbReference type="Pfam" id="PF00665">
    <property type="entry name" value="rve"/>
    <property type="match status" value="1"/>
</dbReference>
<dbReference type="PROSITE" id="PS50994">
    <property type="entry name" value="INTEGRASE"/>
    <property type="match status" value="1"/>
</dbReference>
<gene>
    <name evidence="8" type="primary">Ervk6_1</name>
    <name evidence="8" type="ORF">CERBRA_R15527</name>
</gene>
<organism evidence="8 9">
    <name type="scientific">Certhia brachydactyla</name>
    <name type="common">short-toed tree-creeper</name>
    <dbReference type="NCBI Taxonomy" id="73330"/>
    <lineage>
        <taxon>Eukaryota</taxon>
        <taxon>Metazoa</taxon>
        <taxon>Chordata</taxon>
        <taxon>Craniata</taxon>
        <taxon>Vertebrata</taxon>
        <taxon>Euteleostomi</taxon>
        <taxon>Archelosauria</taxon>
        <taxon>Archosauria</taxon>
        <taxon>Dinosauria</taxon>
        <taxon>Saurischia</taxon>
        <taxon>Theropoda</taxon>
        <taxon>Coelurosauria</taxon>
        <taxon>Aves</taxon>
        <taxon>Neognathae</taxon>
        <taxon>Neoaves</taxon>
        <taxon>Telluraves</taxon>
        <taxon>Australaves</taxon>
        <taxon>Passeriformes</taxon>
        <taxon>Certhiidae</taxon>
        <taxon>Certhiinae</taxon>
        <taxon>Certhia</taxon>
    </lineage>
</organism>
<evidence type="ECO:0000313" key="9">
    <source>
        <dbReference type="Proteomes" id="UP000536092"/>
    </source>
</evidence>
<keyword evidence="6" id="KW-0695">RNA-directed DNA polymerase</keyword>
<dbReference type="GO" id="GO:0015074">
    <property type="term" value="P:DNA integration"/>
    <property type="evidence" value="ECO:0007669"/>
    <property type="project" value="InterPro"/>
</dbReference>
<evidence type="ECO:0000256" key="3">
    <source>
        <dbReference type="ARBA" id="ARBA00022722"/>
    </source>
</evidence>
<comment type="caution">
    <text evidence="8">The sequence shown here is derived from an EMBL/GenBank/DDBJ whole genome shotgun (WGS) entry which is preliminary data.</text>
</comment>
<evidence type="ECO:0000313" key="8">
    <source>
        <dbReference type="EMBL" id="NXO94602.1"/>
    </source>
</evidence>
<keyword evidence="4" id="KW-0255">Endonuclease</keyword>
<dbReference type="GO" id="GO:0016787">
    <property type="term" value="F:hydrolase activity"/>
    <property type="evidence" value="ECO:0007669"/>
    <property type="project" value="UniProtKB-KW"/>
</dbReference>
<proteinExistence type="predicted"/>
<feature type="non-terminal residue" evidence="8">
    <location>
        <position position="65"/>
    </location>
</feature>
<dbReference type="SUPFAM" id="SSF53098">
    <property type="entry name" value="Ribonuclease H-like"/>
    <property type="match status" value="1"/>
</dbReference>
<dbReference type="GO" id="GO:0004519">
    <property type="term" value="F:endonuclease activity"/>
    <property type="evidence" value="ECO:0007669"/>
    <property type="project" value="UniProtKB-KW"/>
</dbReference>
<keyword evidence="5" id="KW-0378">Hydrolase</keyword>
<protein>
    <submittedName>
        <fullName evidence="8">POK6 protein</fullName>
    </submittedName>
</protein>
<dbReference type="InterPro" id="IPR036397">
    <property type="entry name" value="RNaseH_sf"/>
</dbReference>
<keyword evidence="1" id="KW-0808">Transferase</keyword>